<feature type="region of interest" description="Disordered" evidence="1">
    <location>
        <begin position="106"/>
        <end position="125"/>
    </location>
</feature>
<dbReference type="AlphaFoldDB" id="A0A183CCY0"/>
<reference evidence="3" key="2">
    <citation type="submission" date="2016-06" db="UniProtKB">
        <authorList>
            <consortium name="WormBaseParasite"/>
        </authorList>
    </citation>
    <scope>IDENTIFICATION</scope>
</reference>
<evidence type="ECO:0000313" key="3">
    <source>
        <dbReference type="WBParaSite" id="GPLIN_001073200"/>
    </source>
</evidence>
<feature type="compositionally biased region" description="Low complexity" evidence="1">
    <location>
        <begin position="35"/>
        <end position="61"/>
    </location>
</feature>
<proteinExistence type="predicted"/>
<organism evidence="2 3">
    <name type="scientific">Globodera pallida</name>
    <name type="common">Potato cyst nematode worm</name>
    <name type="synonym">Heterodera pallida</name>
    <dbReference type="NCBI Taxonomy" id="36090"/>
    <lineage>
        <taxon>Eukaryota</taxon>
        <taxon>Metazoa</taxon>
        <taxon>Ecdysozoa</taxon>
        <taxon>Nematoda</taxon>
        <taxon>Chromadorea</taxon>
        <taxon>Rhabditida</taxon>
        <taxon>Tylenchina</taxon>
        <taxon>Tylenchomorpha</taxon>
        <taxon>Tylenchoidea</taxon>
        <taxon>Heteroderidae</taxon>
        <taxon>Heteroderinae</taxon>
        <taxon>Globodera</taxon>
    </lineage>
</organism>
<sequence length="192" mass="21187">MSVDANFVLNIHSPTTNKPDKDGSRSRSASDGLNPVNSTSFVFTTSPTPEQQRLQQQQQNHLQHQRISVVGGGDDSMETNASNDFAAVAVQHFPQQQQMPAIGPIGSATTAASRNEEPKNGGNDLKQCTQWIKQQHQPQQQLFQTLPPGTSALPVPLLAVPRGCSLWRLLDPSINQKRNERNQTTLHHLDRK</sequence>
<dbReference type="WBParaSite" id="GPLIN_001073200">
    <property type="protein sequence ID" value="GPLIN_001073200"/>
    <property type="gene ID" value="GPLIN_001073200"/>
</dbReference>
<name>A0A183CCY0_GLOPA</name>
<keyword evidence="2" id="KW-1185">Reference proteome</keyword>
<dbReference type="Proteomes" id="UP000050741">
    <property type="component" value="Unassembled WGS sequence"/>
</dbReference>
<reference evidence="2" key="1">
    <citation type="submission" date="2014-05" db="EMBL/GenBank/DDBJ databases">
        <title>The genome and life-stage specific transcriptomes of Globodera pallida elucidate key aspects of plant parasitism by a cyst nematode.</title>
        <authorList>
            <person name="Cotton J.A."/>
            <person name="Lilley C.J."/>
            <person name="Jones L.M."/>
            <person name="Kikuchi T."/>
            <person name="Reid A.J."/>
            <person name="Thorpe P."/>
            <person name="Tsai I.J."/>
            <person name="Beasley H."/>
            <person name="Blok V."/>
            <person name="Cock P.J.A."/>
            <person name="Van den Akker S.E."/>
            <person name="Holroyd N."/>
            <person name="Hunt M."/>
            <person name="Mantelin S."/>
            <person name="Naghra H."/>
            <person name="Pain A."/>
            <person name="Palomares-Rius J.E."/>
            <person name="Zarowiecki M."/>
            <person name="Berriman M."/>
            <person name="Jones J.T."/>
            <person name="Urwin P.E."/>
        </authorList>
    </citation>
    <scope>NUCLEOTIDE SEQUENCE [LARGE SCALE GENOMIC DNA]</scope>
    <source>
        <strain evidence="2">Lindley</strain>
    </source>
</reference>
<evidence type="ECO:0000256" key="1">
    <source>
        <dbReference type="SAM" id="MobiDB-lite"/>
    </source>
</evidence>
<evidence type="ECO:0000313" key="2">
    <source>
        <dbReference type="Proteomes" id="UP000050741"/>
    </source>
</evidence>
<protein>
    <submittedName>
        <fullName evidence="3">Uncharacterized protein</fullName>
    </submittedName>
</protein>
<accession>A0A183CCY0</accession>
<feature type="region of interest" description="Disordered" evidence="1">
    <location>
        <begin position="1"/>
        <end position="61"/>
    </location>
</feature>